<dbReference type="InterPro" id="IPR001547">
    <property type="entry name" value="Glyco_hydro_5"/>
</dbReference>
<organism evidence="9 10">
    <name type="scientific">Phyllobacterium phragmitis</name>
    <dbReference type="NCBI Taxonomy" id="2670329"/>
    <lineage>
        <taxon>Bacteria</taxon>
        <taxon>Pseudomonadati</taxon>
        <taxon>Pseudomonadota</taxon>
        <taxon>Alphaproteobacteria</taxon>
        <taxon>Hyphomicrobiales</taxon>
        <taxon>Phyllobacteriaceae</taxon>
        <taxon>Phyllobacterium</taxon>
    </lineage>
</organism>
<comment type="caution">
    <text evidence="9">The sequence shown here is derived from an EMBL/GenBank/DDBJ whole genome shotgun (WGS) entry which is preliminary data.</text>
</comment>
<dbReference type="EMBL" id="BAAFZP010000001">
    <property type="protein sequence ID" value="GAB1583225.1"/>
    <property type="molecule type" value="Genomic_DNA"/>
</dbReference>
<feature type="domain" description="Glycoside hydrolase family 5" evidence="8">
    <location>
        <begin position="74"/>
        <end position="396"/>
    </location>
</feature>
<dbReference type="InterPro" id="IPR017853">
    <property type="entry name" value="GH"/>
</dbReference>
<sequence length="420" mass="47549">MAFLPMMFKKLLMPRLSLGLAVAVTLCFPVAAATFKMERGVNLDIWTTWPDESRWNDESVLLPYPEWRKTLDEGDLRALKEAGFDFVRIPVDPSPFLSGRTAAFRDRLYESVLQSVRLANQAGLKAVVDLHLFPAGDNRSTGMTEVMADPALFDRYLEVVRTMGRTLSREPPEQVAFELMNEPVIDCDPAQSGKWPPKLHKLFAAARSSATRLTLVLSGGCWGRADLLARLDPRDVPDDNIIWTFHSYEPFLLTHQGAQWAGDFIRYVTGIPYPPYSVPKPQQQEILDRIRLRIRKEAPRKRKAGLLAYLDEQYALIDTPEKLSKTMEAPFRTVHAWAETYGIAKENIFLGEFGMIRQEYGNPYRMPAAWRAAYLHDVTTLAERYGYAWAVWSWGGAFGITTDDEGGTLDPVILKGMGLK</sequence>
<evidence type="ECO:0000256" key="6">
    <source>
        <dbReference type="ARBA" id="ARBA00023326"/>
    </source>
</evidence>
<evidence type="ECO:0000256" key="4">
    <source>
        <dbReference type="ARBA" id="ARBA00023277"/>
    </source>
</evidence>
<dbReference type="InterPro" id="IPR050386">
    <property type="entry name" value="Glycosyl_hydrolase_5"/>
</dbReference>
<dbReference type="RefSeq" id="WP_407865706.1">
    <property type="nucleotide sequence ID" value="NZ_BAAFZP010000001.1"/>
</dbReference>
<evidence type="ECO:0000259" key="8">
    <source>
        <dbReference type="Pfam" id="PF00150"/>
    </source>
</evidence>
<protein>
    <submittedName>
        <fullName evidence="9">Cellulase family glycosylhydrolase</fullName>
    </submittedName>
</protein>
<keyword evidence="3" id="KW-0136">Cellulose degradation</keyword>
<evidence type="ECO:0000256" key="5">
    <source>
        <dbReference type="ARBA" id="ARBA00023295"/>
    </source>
</evidence>
<dbReference type="Pfam" id="PF00150">
    <property type="entry name" value="Cellulase"/>
    <property type="match status" value="1"/>
</dbReference>
<evidence type="ECO:0000313" key="10">
    <source>
        <dbReference type="Proteomes" id="UP001628091"/>
    </source>
</evidence>
<evidence type="ECO:0000256" key="2">
    <source>
        <dbReference type="ARBA" id="ARBA00022801"/>
    </source>
</evidence>
<keyword evidence="5 7" id="KW-0326">Glycosidase</keyword>
<evidence type="ECO:0000256" key="7">
    <source>
        <dbReference type="RuleBase" id="RU361153"/>
    </source>
</evidence>
<dbReference type="PANTHER" id="PTHR31297:SF41">
    <property type="entry name" value="ENDOGLUCANASE, PUTATIVE (AFU_ORTHOLOGUE AFUA_5G01830)-RELATED"/>
    <property type="match status" value="1"/>
</dbReference>
<keyword evidence="6" id="KW-0624">Polysaccharide degradation</keyword>
<keyword evidence="4" id="KW-0119">Carbohydrate metabolism</keyword>
<dbReference type="Proteomes" id="UP001628091">
    <property type="component" value="Unassembled WGS sequence"/>
</dbReference>
<dbReference type="Gene3D" id="3.20.20.80">
    <property type="entry name" value="Glycosidases"/>
    <property type="match status" value="1"/>
</dbReference>
<gene>
    <name evidence="9" type="ORF">PPNSA23_31680</name>
</gene>
<evidence type="ECO:0000256" key="1">
    <source>
        <dbReference type="ARBA" id="ARBA00005641"/>
    </source>
</evidence>
<keyword evidence="10" id="KW-1185">Reference proteome</keyword>
<keyword evidence="2 7" id="KW-0378">Hydrolase</keyword>
<dbReference type="SUPFAM" id="SSF51445">
    <property type="entry name" value="(Trans)glycosidases"/>
    <property type="match status" value="1"/>
</dbReference>
<evidence type="ECO:0000313" key="9">
    <source>
        <dbReference type="EMBL" id="GAB1583225.1"/>
    </source>
</evidence>
<proteinExistence type="inferred from homology"/>
<name>A0ABQ0H2U1_9HYPH</name>
<accession>A0ABQ0H2U1</accession>
<evidence type="ECO:0000256" key="3">
    <source>
        <dbReference type="ARBA" id="ARBA00023001"/>
    </source>
</evidence>
<dbReference type="PANTHER" id="PTHR31297">
    <property type="entry name" value="GLUCAN ENDO-1,6-BETA-GLUCOSIDASE B"/>
    <property type="match status" value="1"/>
</dbReference>
<comment type="similarity">
    <text evidence="1 7">Belongs to the glycosyl hydrolase 5 (cellulase A) family.</text>
</comment>
<reference evidence="9 10" key="1">
    <citation type="submission" date="2024-10" db="EMBL/GenBank/DDBJ databases">
        <title>Isolation, draft genome sequencing and identification of Phyllobacterium sp. NSA23, isolated from leaf soil.</title>
        <authorList>
            <person name="Akita H."/>
        </authorList>
    </citation>
    <scope>NUCLEOTIDE SEQUENCE [LARGE SCALE GENOMIC DNA]</scope>
    <source>
        <strain evidence="9 10">NSA23</strain>
    </source>
</reference>